<dbReference type="Proteomes" id="UP001595699">
    <property type="component" value="Unassembled WGS sequence"/>
</dbReference>
<comment type="caution">
    <text evidence="2">The sequence shown here is derived from an EMBL/GenBank/DDBJ whole genome shotgun (WGS) entry which is preliminary data.</text>
</comment>
<evidence type="ECO:0000313" key="3">
    <source>
        <dbReference type="Proteomes" id="UP001595699"/>
    </source>
</evidence>
<dbReference type="RefSeq" id="WP_205114390.1">
    <property type="nucleotide sequence ID" value="NZ_JAFBCM010000001.1"/>
</dbReference>
<feature type="compositionally biased region" description="Acidic residues" evidence="1">
    <location>
        <begin position="86"/>
        <end position="95"/>
    </location>
</feature>
<protein>
    <submittedName>
        <fullName evidence="2">Uncharacterized protein</fullName>
    </submittedName>
</protein>
<name>A0ABV7YCD2_9ACTN</name>
<feature type="region of interest" description="Disordered" evidence="1">
    <location>
        <begin position="41"/>
        <end position="95"/>
    </location>
</feature>
<gene>
    <name evidence="2" type="ORF">ACFOUW_12920</name>
</gene>
<evidence type="ECO:0000313" key="2">
    <source>
        <dbReference type="EMBL" id="MFC3761739.1"/>
    </source>
</evidence>
<feature type="compositionally biased region" description="Acidic residues" evidence="1">
    <location>
        <begin position="56"/>
        <end position="78"/>
    </location>
</feature>
<accession>A0ABV7YCD2</accession>
<keyword evidence="3" id="KW-1185">Reference proteome</keyword>
<proteinExistence type="predicted"/>
<evidence type="ECO:0000256" key="1">
    <source>
        <dbReference type="SAM" id="MobiDB-lite"/>
    </source>
</evidence>
<dbReference type="EMBL" id="JBHRZH010000009">
    <property type="protein sequence ID" value="MFC3761739.1"/>
    <property type="molecule type" value="Genomic_DNA"/>
</dbReference>
<reference evidence="3" key="1">
    <citation type="journal article" date="2019" name="Int. J. Syst. Evol. Microbiol.">
        <title>The Global Catalogue of Microorganisms (GCM) 10K type strain sequencing project: providing services to taxonomists for standard genome sequencing and annotation.</title>
        <authorList>
            <consortium name="The Broad Institute Genomics Platform"/>
            <consortium name="The Broad Institute Genome Sequencing Center for Infectious Disease"/>
            <person name="Wu L."/>
            <person name="Ma J."/>
        </authorList>
    </citation>
    <scope>NUCLEOTIDE SEQUENCE [LARGE SCALE GENOMIC DNA]</scope>
    <source>
        <strain evidence="3">CGMCC 4.7241</strain>
    </source>
</reference>
<organism evidence="2 3">
    <name type="scientific">Tenggerimyces flavus</name>
    <dbReference type="NCBI Taxonomy" id="1708749"/>
    <lineage>
        <taxon>Bacteria</taxon>
        <taxon>Bacillati</taxon>
        <taxon>Actinomycetota</taxon>
        <taxon>Actinomycetes</taxon>
        <taxon>Propionibacteriales</taxon>
        <taxon>Nocardioidaceae</taxon>
        <taxon>Tenggerimyces</taxon>
    </lineage>
</organism>
<sequence length="95" mass="9844">MDGELRPLLGPPVEPPEDVWAAALAGALDDPREAGELAALVPDSEAATPEVLPAEALDEEPGDLVADEPEWAAEEGPDLEQHVDGPGDDDAGWLA</sequence>